<dbReference type="Pfam" id="PF00496">
    <property type="entry name" value="SBP_bac_5"/>
    <property type="match status" value="1"/>
</dbReference>
<feature type="domain" description="Solute-binding protein family 5" evidence="2">
    <location>
        <begin position="70"/>
        <end position="423"/>
    </location>
</feature>
<keyword evidence="4" id="KW-1185">Reference proteome</keyword>
<dbReference type="GO" id="GO:1904680">
    <property type="term" value="F:peptide transmembrane transporter activity"/>
    <property type="evidence" value="ECO:0007669"/>
    <property type="project" value="TreeGrafter"/>
</dbReference>
<name>A0A348AEG0_9FIRM</name>
<dbReference type="InterPro" id="IPR030678">
    <property type="entry name" value="Peptide/Ni-bd"/>
</dbReference>
<dbReference type="GO" id="GO:0042597">
    <property type="term" value="C:periplasmic space"/>
    <property type="evidence" value="ECO:0007669"/>
    <property type="project" value="UniProtKB-ARBA"/>
</dbReference>
<dbReference type="InterPro" id="IPR039424">
    <property type="entry name" value="SBP_5"/>
</dbReference>
<dbReference type="EMBL" id="AP018449">
    <property type="protein sequence ID" value="BBB89458.1"/>
    <property type="molecule type" value="Genomic_DNA"/>
</dbReference>
<keyword evidence="1" id="KW-0732">Signal</keyword>
<dbReference type="AlphaFoldDB" id="A0A348AEG0"/>
<evidence type="ECO:0000256" key="1">
    <source>
        <dbReference type="SAM" id="SignalP"/>
    </source>
</evidence>
<dbReference type="Gene3D" id="3.40.190.10">
    <property type="entry name" value="Periplasmic binding protein-like II"/>
    <property type="match status" value="1"/>
</dbReference>
<dbReference type="GO" id="GO:0043190">
    <property type="term" value="C:ATP-binding cassette (ABC) transporter complex"/>
    <property type="evidence" value="ECO:0007669"/>
    <property type="project" value="InterPro"/>
</dbReference>
<evidence type="ECO:0000259" key="2">
    <source>
        <dbReference type="Pfam" id="PF00496"/>
    </source>
</evidence>
<gene>
    <name evidence="3" type="primary">nikA_4</name>
    <name evidence="3" type="ORF">MAMMFC1_00091</name>
</gene>
<organism evidence="3 4">
    <name type="scientific">Methylomusa anaerophila</name>
    <dbReference type="NCBI Taxonomy" id="1930071"/>
    <lineage>
        <taxon>Bacteria</taxon>
        <taxon>Bacillati</taxon>
        <taxon>Bacillota</taxon>
        <taxon>Negativicutes</taxon>
        <taxon>Selenomonadales</taxon>
        <taxon>Sporomusaceae</taxon>
        <taxon>Methylomusa</taxon>
    </lineage>
</organism>
<dbReference type="KEGG" id="mana:MAMMFC1_00091"/>
<dbReference type="OrthoDB" id="9772924at2"/>
<dbReference type="RefSeq" id="WP_126305597.1">
    <property type="nucleotide sequence ID" value="NZ_AP018449.1"/>
</dbReference>
<dbReference type="GO" id="GO:0015833">
    <property type="term" value="P:peptide transport"/>
    <property type="evidence" value="ECO:0007669"/>
    <property type="project" value="TreeGrafter"/>
</dbReference>
<evidence type="ECO:0000313" key="3">
    <source>
        <dbReference type="EMBL" id="BBB89458.1"/>
    </source>
</evidence>
<accession>A0A348AEG0</accession>
<feature type="signal peptide" evidence="1">
    <location>
        <begin position="1"/>
        <end position="21"/>
    </location>
</feature>
<dbReference type="InterPro" id="IPR000914">
    <property type="entry name" value="SBP_5_dom"/>
</dbReference>
<dbReference type="PROSITE" id="PS51257">
    <property type="entry name" value="PROKAR_LIPOPROTEIN"/>
    <property type="match status" value="1"/>
</dbReference>
<dbReference type="SUPFAM" id="SSF53850">
    <property type="entry name" value="Periplasmic binding protein-like II"/>
    <property type="match status" value="1"/>
</dbReference>
<proteinExistence type="predicted"/>
<dbReference type="Gene3D" id="3.10.105.10">
    <property type="entry name" value="Dipeptide-binding Protein, Domain 3"/>
    <property type="match status" value="1"/>
</dbReference>
<dbReference type="Proteomes" id="UP000276437">
    <property type="component" value="Chromosome"/>
</dbReference>
<feature type="chain" id="PRO_5039714700" evidence="1">
    <location>
        <begin position="22"/>
        <end position="513"/>
    </location>
</feature>
<evidence type="ECO:0000313" key="4">
    <source>
        <dbReference type="Proteomes" id="UP000276437"/>
    </source>
</evidence>
<protein>
    <submittedName>
        <fullName evidence="3">Nickel-binding periplasmic protein</fullName>
    </submittedName>
</protein>
<dbReference type="PANTHER" id="PTHR30290">
    <property type="entry name" value="PERIPLASMIC BINDING COMPONENT OF ABC TRANSPORTER"/>
    <property type="match status" value="1"/>
</dbReference>
<dbReference type="PIRSF" id="PIRSF002741">
    <property type="entry name" value="MppA"/>
    <property type="match status" value="1"/>
</dbReference>
<sequence length="513" mass="56865">MKKTICCFLSVVLFGSMILTGCSSSEPRTVQQIVIGENTDLGGYDPGTDMSPFIRTLIYNSLVELDADFKLTPALAEKWEMAPDGKTWTFYLRQGVVFHDGTPLNAQIVKQNMDMLRNGSAKSWLYNVAEVKAPDDSTVVFLMKNPCFTFASDLAVPSLSIISPAALDATGKVVKAIGTGPYVLESWNKDQDFVMQRNTKYWGGIPKTEKLVFKVIRDPDARAMALEAGTVDFISLRQSLTAATRIAQNNKFSIKKRLGQTSEIMFLNINSPALTDLPVRKAVAHSLNIKEMIPGLLGDNAEPGRTFFSPVYGQYVMPQDAVLPYDLNKAKEYLKEAGWHAGPNGLQVKDGNPLRLRIVFGAKNAEDSLLAGAVQSGLKDAGIAAVLVPLEEAALMDALKNKNYDLIMVSQSYIPHDEPSSHYLQGYYHPQAAYSVLTAPEITKTIDRLFLTADSRERLNLHHKIQELICEQVPVIVLFHRNNMAAMKKNVMGFEVSVGTWQLYRALEKTYVQ</sequence>
<reference evidence="3 4" key="1">
    <citation type="journal article" date="2018" name="Int. J. Syst. Evol. Microbiol.">
        <title>Methylomusa anaerophila gen. nov., sp. nov., an anaerobic methanol-utilizing bacterium isolated from a microbial fuel cell.</title>
        <authorList>
            <person name="Amano N."/>
            <person name="Yamamuro A."/>
            <person name="Miyahara M."/>
            <person name="Kouzuma A."/>
            <person name="Abe T."/>
            <person name="Watanabe K."/>
        </authorList>
    </citation>
    <scope>NUCLEOTIDE SEQUENCE [LARGE SCALE GENOMIC DNA]</scope>
    <source>
        <strain evidence="3 4">MMFC1</strain>
    </source>
</reference>